<dbReference type="Proteomes" id="UP000265160">
    <property type="component" value="LG20"/>
</dbReference>
<evidence type="ECO:0000313" key="1">
    <source>
        <dbReference type="Ensembl" id="ENSMZEP00005008248.1"/>
    </source>
</evidence>
<name>A0A3P9BEC6_9CICH</name>
<accession>A0A3P9BEC6</accession>
<dbReference type="InterPro" id="IPR022179">
    <property type="entry name" value="CFAP276"/>
</dbReference>
<dbReference type="GeneTree" id="ENSGT00940000173571"/>
<sequence>MEVPQAFAGEAGAAMDAGDVGQRREIVVQQCSFACAQIQYAVTETSCIGLKDEKKTYNKPTHIAQTEEPWSRLHDTATVSSTQRSILNCTQTPNDSLDLQLNAVYDHHKNCFWSKNQILYQKETVSEDHRKEANLEMEEAESGITVWVDKQLGALFASADTQASSDRGCSTKHKNFSSA</sequence>
<protein>
    <submittedName>
        <fullName evidence="1">Linkage group 20 C1orf194 homolog</fullName>
    </submittedName>
</protein>
<evidence type="ECO:0000313" key="2">
    <source>
        <dbReference type="Proteomes" id="UP000265160"/>
    </source>
</evidence>
<dbReference type="Ensembl" id="ENSMZET00005008576.1">
    <property type="protein sequence ID" value="ENSMZEP00005008248.1"/>
    <property type="gene ID" value="ENSMZEG00005006271.1"/>
</dbReference>
<dbReference type="Pfam" id="PF12494">
    <property type="entry name" value="DUF3695"/>
    <property type="match status" value="1"/>
</dbReference>
<keyword evidence="2" id="KW-1185">Reference proteome</keyword>
<reference evidence="1" key="2">
    <citation type="submission" date="2025-08" db="UniProtKB">
        <authorList>
            <consortium name="Ensembl"/>
        </authorList>
    </citation>
    <scope>IDENTIFICATION</scope>
</reference>
<dbReference type="AlphaFoldDB" id="A0A3P9BEC6"/>
<reference evidence="1 2" key="1">
    <citation type="journal article" date="2014" name="Nature">
        <title>The genomic substrate for adaptive radiation in African cichlid fish.</title>
        <authorList>
            <person name="Brawand D."/>
            <person name="Wagner C.E."/>
            <person name="Li Y.I."/>
            <person name="Malinsky M."/>
            <person name="Keller I."/>
            <person name="Fan S."/>
            <person name="Simakov O."/>
            <person name="Ng A.Y."/>
            <person name="Lim Z.W."/>
            <person name="Bezault E."/>
            <person name="Turner-Maier J."/>
            <person name="Johnson J."/>
            <person name="Alcazar R."/>
            <person name="Noh H.J."/>
            <person name="Russell P."/>
            <person name="Aken B."/>
            <person name="Alfoldi J."/>
            <person name="Amemiya C."/>
            <person name="Azzouzi N."/>
            <person name="Baroiller J.F."/>
            <person name="Barloy-Hubler F."/>
            <person name="Berlin A."/>
            <person name="Bloomquist R."/>
            <person name="Carleton K.L."/>
            <person name="Conte M.A."/>
            <person name="D'Cotta H."/>
            <person name="Eshel O."/>
            <person name="Gaffney L."/>
            <person name="Galibert F."/>
            <person name="Gante H.F."/>
            <person name="Gnerre S."/>
            <person name="Greuter L."/>
            <person name="Guyon R."/>
            <person name="Haddad N.S."/>
            <person name="Haerty W."/>
            <person name="Harris R.M."/>
            <person name="Hofmann H.A."/>
            <person name="Hourlier T."/>
            <person name="Hulata G."/>
            <person name="Jaffe D.B."/>
            <person name="Lara M."/>
            <person name="Lee A.P."/>
            <person name="MacCallum I."/>
            <person name="Mwaiko S."/>
            <person name="Nikaido M."/>
            <person name="Nishihara H."/>
            <person name="Ozouf-Costaz C."/>
            <person name="Penman D.J."/>
            <person name="Przybylski D."/>
            <person name="Rakotomanga M."/>
            <person name="Renn S.C.P."/>
            <person name="Ribeiro F.J."/>
            <person name="Ron M."/>
            <person name="Salzburger W."/>
            <person name="Sanchez-Pulido L."/>
            <person name="Santos M.E."/>
            <person name="Searle S."/>
            <person name="Sharpe T."/>
            <person name="Swofford R."/>
            <person name="Tan F.J."/>
            <person name="Williams L."/>
            <person name="Young S."/>
            <person name="Yin S."/>
            <person name="Okada N."/>
            <person name="Kocher T.D."/>
            <person name="Miska E.A."/>
            <person name="Lander E.S."/>
            <person name="Venkatesh B."/>
            <person name="Fernald R.D."/>
            <person name="Meyer A."/>
            <person name="Ponting C.P."/>
            <person name="Streelman J.T."/>
            <person name="Lindblad-Toh K."/>
            <person name="Seehausen O."/>
            <person name="Di Palma F."/>
        </authorList>
    </citation>
    <scope>NUCLEOTIDE SEQUENCE</scope>
</reference>
<reference evidence="1" key="3">
    <citation type="submission" date="2025-09" db="UniProtKB">
        <authorList>
            <consortium name="Ensembl"/>
        </authorList>
    </citation>
    <scope>IDENTIFICATION</scope>
</reference>
<dbReference type="STRING" id="106582.ENSMZEP00005008248"/>
<proteinExistence type="predicted"/>
<organism evidence="1 2">
    <name type="scientific">Maylandia zebra</name>
    <name type="common">zebra mbuna</name>
    <dbReference type="NCBI Taxonomy" id="106582"/>
    <lineage>
        <taxon>Eukaryota</taxon>
        <taxon>Metazoa</taxon>
        <taxon>Chordata</taxon>
        <taxon>Craniata</taxon>
        <taxon>Vertebrata</taxon>
        <taxon>Euteleostomi</taxon>
        <taxon>Actinopterygii</taxon>
        <taxon>Neopterygii</taxon>
        <taxon>Teleostei</taxon>
        <taxon>Neoteleostei</taxon>
        <taxon>Acanthomorphata</taxon>
        <taxon>Ovalentaria</taxon>
        <taxon>Cichlomorphae</taxon>
        <taxon>Cichliformes</taxon>
        <taxon>Cichlidae</taxon>
        <taxon>African cichlids</taxon>
        <taxon>Pseudocrenilabrinae</taxon>
        <taxon>Haplochromini</taxon>
        <taxon>Maylandia</taxon>
        <taxon>Maylandia zebra complex</taxon>
    </lineage>
</organism>